<organism evidence="1 2">
    <name type="scientific">Roseibium aestuarii</name>
    <dbReference type="NCBI Taxonomy" id="2600299"/>
    <lineage>
        <taxon>Bacteria</taxon>
        <taxon>Pseudomonadati</taxon>
        <taxon>Pseudomonadota</taxon>
        <taxon>Alphaproteobacteria</taxon>
        <taxon>Hyphomicrobiales</taxon>
        <taxon>Stappiaceae</taxon>
        <taxon>Roseibium</taxon>
    </lineage>
</organism>
<gene>
    <name evidence="1" type="ORF">ACFSC7_16500</name>
</gene>
<proteinExistence type="predicted"/>
<sequence length="211" mass="24598">MTPETLSNWIVPDAPLHPAFDLLSAVHKSDYLRAYFMHHHGGGYSDVKETRESWLPAFERLDANLNAFAIGYPEQRGKWISHFHRHPLHGQSYYLDQPTSARANGLRHRWLRHCRRYLIGNGAYIFRHHTAFTAEWMRQIHFRLDLVSDALRLHPARDPRDAPGHPLPGEGPSRYPLPWSAICADVLHPLEYRHRGRFLHGVPTPNLKNYR</sequence>
<keyword evidence="2" id="KW-1185">Reference proteome</keyword>
<reference evidence="2" key="1">
    <citation type="journal article" date="2019" name="Int. J. Syst. Evol. Microbiol.">
        <title>The Global Catalogue of Microorganisms (GCM) 10K type strain sequencing project: providing services to taxonomists for standard genome sequencing and annotation.</title>
        <authorList>
            <consortium name="The Broad Institute Genomics Platform"/>
            <consortium name="The Broad Institute Genome Sequencing Center for Infectious Disease"/>
            <person name="Wu L."/>
            <person name="Ma J."/>
        </authorList>
    </citation>
    <scope>NUCLEOTIDE SEQUENCE [LARGE SCALE GENOMIC DNA]</scope>
    <source>
        <strain evidence="2">JCM 3369</strain>
    </source>
</reference>
<protein>
    <recommendedName>
        <fullName evidence="3">Sulfotransferase family protein</fullName>
    </recommendedName>
</protein>
<dbReference type="EMBL" id="JBHUFA010000014">
    <property type="protein sequence ID" value="MFD1697120.1"/>
    <property type="molecule type" value="Genomic_DNA"/>
</dbReference>
<evidence type="ECO:0008006" key="3">
    <source>
        <dbReference type="Google" id="ProtNLM"/>
    </source>
</evidence>
<name>A0ABW4JYT0_9HYPH</name>
<evidence type="ECO:0000313" key="2">
    <source>
        <dbReference type="Proteomes" id="UP001597327"/>
    </source>
</evidence>
<comment type="caution">
    <text evidence="1">The sequence shown here is derived from an EMBL/GenBank/DDBJ whole genome shotgun (WGS) entry which is preliminary data.</text>
</comment>
<dbReference type="RefSeq" id="WP_188318939.1">
    <property type="nucleotide sequence ID" value="NZ_VORA01000006.1"/>
</dbReference>
<accession>A0ABW4JYT0</accession>
<evidence type="ECO:0000313" key="1">
    <source>
        <dbReference type="EMBL" id="MFD1697120.1"/>
    </source>
</evidence>
<dbReference type="Proteomes" id="UP001597327">
    <property type="component" value="Unassembled WGS sequence"/>
</dbReference>